<dbReference type="EMBL" id="CAMXCT020000562">
    <property type="protein sequence ID" value="CAL1133900.1"/>
    <property type="molecule type" value="Genomic_DNA"/>
</dbReference>
<name>A0A9P1FN74_9DINO</name>
<dbReference type="Proteomes" id="UP001152797">
    <property type="component" value="Unassembled WGS sequence"/>
</dbReference>
<evidence type="ECO:0000313" key="5">
    <source>
        <dbReference type="Proteomes" id="UP001152797"/>
    </source>
</evidence>
<dbReference type="EMBL" id="CAMXCT030000562">
    <property type="protein sequence ID" value="CAL4767837.1"/>
    <property type="molecule type" value="Genomic_DNA"/>
</dbReference>
<protein>
    <submittedName>
        <fullName evidence="4">Ubiquitinyl hydrolase 1</fullName>
    </submittedName>
</protein>
<dbReference type="EMBL" id="CAMXCT010000562">
    <property type="protein sequence ID" value="CAI3980525.1"/>
    <property type="molecule type" value="Genomic_DNA"/>
</dbReference>
<dbReference type="AlphaFoldDB" id="A0A9P1FN74"/>
<sequence>MERITSDWTVVERDFEQIPKTVWKSSEIILEIMRNSKAALRYADAELLDDAGFLLQACQLRGYTSPDSLHWLKTVADCQLCLCYAMKQNDKETADRIMVHSKQLIAKANHMDIVTLVVFALFCDALTPWREHLLTLLKDLSKPALSHGFCSRAVADLDLVRALLPQKLCPAPAAFGDRLLPLLPDSLRAENFALGVLLTHEDRLTPKEFDRCLDVCCERRDRVPTTEARTLLIACLSRSYEVDRLTKLLTWASQEDYKSFVPFILGKDISVFFLANMASEHRAAIFQELLDFWGGPEKIVAIIREDHKKIQSLLRWAICQGDAAICASKNVRETLSHVVDGELYETGDAQVGQTLFSLCFAGTNLPTNIVETIPVEWLKELMDLRGSEPFLSSTLLLRMEQCEDSTFKDKFPEVWCPVWGTLQEEDCFRAVGLVARWCKLVGLDRDAAAFAIKVLRCLPLNVLSGPSLDIIYSPELPVQAGIIYVTQLLQQNRKEDREELKKIVDRSNRRFEEVGHAAAQAMSVAEEANRRANQAEMTAQQAQSEARSASRTASYAEHTARNAEHTARNAERLAAVN</sequence>
<feature type="compositionally biased region" description="Basic and acidic residues" evidence="1">
    <location>
        <begin position="558"/>
        <end position="571"/>
    </location>
</feature>
<evidence type="ECO:0000313" key="2">
    <source>
        <dbReference type="EMBL" id="CAI3980525.1"/>
    </source>
</evidence>
<comment type="caution">
    <text evidence="2">The sequence shown here is derived from an EMBL/GenBank/DDBJ whole genome shotgun (WGS) entry which is preliminary data.</text>
</comment>
<keyword evidence="5" id="KW-1185">Reference proteome</keyword>
<keyword evidence="4" id="KW-0378">Hydrolase</keyword>
<reference evidence="2" key="1">
    <citation type="submission" date="2022-10" db="EMBL/GenBank/DDBJ databases">
        <authorList>
            <person name="Chen Y."/>
            <person name="Dougan E. K."/>
            <person name="Chan C."/>
            <person name="Rhodes N."/>
            <person name="Thang M."/>
        </authorList>
    </citation>
    <scope>NUCLEOTIDE SEQUENCE</scope>
</reference>
<accession>A0A9P1FN74</accession>
<evidence type="ECO:0000256" key="1">
    <source>
        <dbReference type="SAM" id="MobiDB-lite"/>
    </source>
</evidence>
<feature type="region of interest" description="Disordered" evidence="1">
    <location>
        <begin position="536"/>
        <end position="577"/>
    </location>
</feature>
<evidence type="ECO:0000313" key="4">
    <source>
        <dbReference type="EMBL" id="CAL4767837.1"/>
    </source>
</evidence>
<reference evidence="3" key="2">
    <citation type="submission" date="2024-04" db="EMBL/GenBank/DDBJ databases">
        <authorList>
            <person name="Chen Y."/>
            <person name="Shah S."/>
            <person name="Dougan E. K."/>
            <person name="Thang M."/>
            <person name="Chan C."/>
        </authorList>
    </citation>
    <scope>NUCLEOTIDE SEQUENCE [LARGE SCALE GENOMIC DNA]</scope>
</reference>
<evidence type="ECO:0000313" key="3">
    <source>
        <dbReference type="EMBL" id="CAL1133900.1"/>
    </source>
</evidence>
<dbReference type="OrthoDB" id="412367at2759"/>
<feature type="compositionally biased region" description="Low complexity" evidence="1">
    <location>
        <begin position="536"/>
        <end position="557"/>
    </location>
</feature>
<proteinExistence type="predicted"/>
<gene>
    <name evidence="2" type="ORF">C1SCF055_LOCUS8391</name>
</gene>
<organism evidence="2">
    <name type="scientific">Cladocopium goreaui</name>
    <dbReference type="NCBI Taxonomy" id="2562237"/>
    <lineage>
        <taxon>Eukaryota</taxon>
        <taxon>Sar</taxon>
        <taxon>Alveolata</taxon>
        <taxon>Dinophyceae</taxon>
        <taxon>Suessiales</taxon>
        <taxon>Symbiodiniaceae</taxon>
        <taxon>Cladocopium</taxon>
    </lineage>
</organism>
<dbReference type="GO" id="GO:0016787">
    <property type="term" value="F:hydrolase activity"/>
    <property type="evidence" value="ECO:0007669"/>
    <property type="project" value="UniProtKB-KW"/>
</dbReference>